<sequence length="244" mass="27765">MTSEMGTDSNKTSTVREHKFEWDFDIPDTPFWKDIELTVARNFITCYRPQELEMVSFDEHSNLPVADRLQVLLAELQSLLSAREAAVAPQALHAAQPDEWRRLLLGIQTMQKLLGLSSDEAQTIRTILATTEGDARVPWLNMLSDMDLRNGDFAEAEVLAREVLPWMQQHEKLGVDSPQALGTTRILIKAMWKQGGDKEAEARRLAAETMALIERMGQSKFGKYQDEERQMLRDLVDDLESTVC</sequence>
<gene>
    <name evidence="1" type="ORF">VP1G_05622</name>
</gene>
<accession>A0A194V2V7</accession>
<evidence type="ECO:0000313" key="1">
    <source>
        <dbReference type="EMBL" id="KUI58285.1"/>
    </source>
</evidence>
<evidence type="ECO:0000313" key="2">
    <source>
        <dbReference type="Proteomes" id="UP000078576"/>
    </source>
</evidence>
<organism evidence="1 2">
    <name type="scientific">Cytospora mali</name>
    <name type="common">Apple Valsa canker fungus</name>
    <name type="synonym">Valsa mali</name>
    <dbReference type="NCBI Taxonomy" id="578113"/>
    <lineage>
        <taxon>Eukaryota</taxon>
        <taxon>Fungi</taxon>
        <taxon>Dikarya</taxon>
        <taxon>Ascomycota</taxon>
        <taxon>Pezizomycotina</taxon>
        <taxon>Sordariomycetes</taxon>
        <taxon>Sordariomycetidae</taxon>
        <taxon>Diaporthales</taxon>
        <taxon>Cytosporaceae</taxon>
        <taxon>Cytospora</taxon>
    </lineage>
</organism>
<protein>
    <submittedName>
        <fullName evidence="1">Uncharacterized protein</fullName>
    </submittedName>
</protein>
<dbReference type="OrthoDB" id="4473276at2759"/>
<dbReference type="Proteomes" id="UP000078576">
    <property type="component" value="Unassembled WGS sequence"/>
</dbReference>
<name>A0A194V2V7_CYTMA</name>
<dbReference type="EMBL" id="KN714711">
    <property type="protein sequence ID" value="KUI58285.1"/>
    <property type="molecule type" value="Genomic_DNA"/>
</dbReference>
<reference evidence="2" key="1">
    <citation type="submission" date="2014-12" db="EMBL/GenBank/DDBJ databases">
        <title>Genome Sequence of Valsa Canker Pathogens Uncovers a Specific Adaption of Colonization on Woody Bark.</title>
        <authorList>
            <person name="Yin Z."/>
            <person name="Liu H."/>
            <person name="Gao X."/>
            <person name="Li Z."/>
            <person name="Song N."/>
            <person name="Ke X."/>
            <person name="Dai Q."/>
            <person name="Wu Y."/>
            <person name="Sun Y."/>
            <person name="Xu J.-R."/>
            <person name="Kang Z.K."/>
            <person name="Wang L."/>
            <person name="Huang L."/>
        </authorList>
    </citation>
    <scope>NUCLEOTIDE SEQUENCE [LARGE SCALE GENOMIC DNA]</scope>
    <source>
        <strain evidence="2">SXYL134</strain>
    </source>
</reference>
<proteinExistence type="predicted"/>
<keyword evidence="2" id="KW-1185">Reference proteome</keyword>
<dbReference type="AlphaFoldDB" id="A0A194V2V7"/>